<proteinExistence type="predicted"/>
<feature type="non-terminal residue" evidence="1">
    <location>
        <position position="1"/>
    </location>
</feature>
<name>A0ABD2PBI9_9CUCU</name>
<evidence type="ECO:0000313" key="1">
    <source>
        <dbReference type="EMBL" id="KAL3288175.1"/>
    </source>
</evidence>
<evidence type="ECO:0000313" key="2">
    <source>
        <dbReference type="Proteomes" id="UP001516400"/>
    </source>
</evidence>
<dbReference type="EMBL" id="JABFTP020000185">
    <property type="protein sequence ID" value="KAL3288175.1"/>
    <property type="molecule type" value="Genomic_DNA"/>
</dbReference>
<reference evidence="1 2" key="1">
    <citation type="journal article" date="2021" name="BMC Biol.">
        <title>Horizontally acquired antibacterial genes associated with adaptive radiation of ladybird beetles.</title>
        <authorList>
            <person name="Li H.S."/>
            <person name="Tang X.F."/>
            <person name="Huang Y.H."/>
            <person name="Xu Z.Y."/>
            <person name="Chen M.L."/>
            <person name="Du X.Y."/>
            <person name="Qiu B.Y."/>
            <person name="Chen P.T."/>
            <person name="Zhang W."/>
            <person name="Slipinski A."/>
            <person name="Escalona H.E."/>
            <person name="Waterhouse R.M."/>
            <person name="Zwick A."/>
            <person name="Pang H."/>
        </authorList>
    </citation>
    <scope>NUCLEOTIDE SEQUENCE [LARGE SCALE GENOMIC DNA]</scope>
    <source>
        <strain evidence="1">SYSU2018</strain>
    </source>
</reference>
<accession>A0ABD2PBI9</accession>
<protein>
    <submittedName>
        <fullName evidence="1">Uncharacterized protein</fullName>
    </submittedName>
</protein>
<keyword evidence="2" id="KW-1185">Reference proteome</keyword>
<dbReference type="AlphaFoldDB" id="A0ABD2PBI9"/>
<dbReference type="Proteomes" id="UP001516400">
    <property type="component" value="Unassembled WGS sequence"/>
</dbReference>
<organism evidence="1 2">
    <name type="scientific">Cryptolaemus montrouzieri</name>
    <dbReference type="NCBI Taxonomy" id="559131"/>
    <lineage>
        <taxon>Eukaryota</taxon>
        <taxon>Metazoa</taxon>
        <taxon>Ecdysozoa</taxon>
        <taxon>Arthropoda</taxon>
        <taxon>Hexapoda</taxon>
        <taxon>Insecta</taxon>
        <taxon>Pterygota</taxon>
        <taxon>Neoptera</taxon>
        <taxon>Endopterygota</taxon>
        <taxon>Coleoptera</taxon>
        <taxon>Polyphaga</taxon>
        <taxon>Cucujiformia</taxon>
        <taxon>Coccinelloidea</taxon>
        <taxon>Coccinellidae</taxon>
        <taxon>Scymninae</taxon>
        <taxon>Scymnini</taxon>
        <taxon>Cryptolaemus</taxon>
    </lineage>
</organism>
<sequence length="70" mass="7975">IVKSSILMDLEEATMQVLGYKDVGEVRERLSSWTATIQWKKVIVIMIDVEFVKSRTGESLRAHGLELLNL</sequence>
<comment type="caution">
    <text evidence="1">The sequence shown here is derived from an EMBL/GenBank/DDBJ whole genome shotgun (WGS) entry which is preliminary data.</text>
</comment>
<gene>
    <name evidence="1" type="ORF">HHI36_002626</name>
</gene>